<dbReference type="CDD" id="cd11054">
    <property type="entry name" value="CYP24A1-like"/>
    <property type="match status" value="1"/>
</dbReference>
<dbReference type="InterPro" id="IPR017972">
    <property type="entry name" value="Cyt_P450_CS"/>
</dbReference>
<accession>A0A8F8N4X2</accession>
<keyword evidence="4 8" id="KW-0479">Metal-binding</keyword>
<comment type="cofactor">
    <cofactor evidence="1 8">
        <name>heme</name>
        <dbReference type="ChEBI" id="CHEBI:30413"/>
    </cofactor>
</comment>
<dbReference type="InterPro" id="IPR050479">
    <property type="entry name" value="CYP11_CYP27_families"/>
</dbReference>
<keyword evidence="3 8" id="KW-0349">Heme</keyword>
<keyword evidence="6 8" id="KW-0408">Iron</keyword>
<dbReference type="AlphaFoldDB" id="A0A8F8N4X2"/>
<dbReference type="Gene3D" id="1.10.630.10">
    <property type="entry name" value="Cytochrome P450"/>
    <property type="match status" value="1"/>
</dbReference>
<dbReference type="PROSITE" id="PS00086">
    <property type="entry name" value="CYTOCHROME_P450"/>
    <property type="match status" value="1"/>
</dbReference>
<protein>
    <submittedName>
        <fullName evidence="10">Cytochrome P450</fullName>
    </submittedName>
</protein>
<evidence type="ECO:0000256" key="4">
    <source>
        <dbReference type="ARBA" id="ARBA00022723"/>
    </source>
</evidence>
<evidence type="ECO:0000256" key="1">
    <source>
        <dbReference type="ARBA" id="ARBA00001971"/>
    </source>
</evidence>
<keyword evidence="5 9" id="KW-0560">Oxidoreductase</keyword>
<evidence type="ECO:0000256" key="8">
    <source>
        <dbReference type="PIRSR" id="PIRSR602401-1"/>
    </source>
</evidence>
<proteinExistence type="evidence at transcript level"/>
<evidence type="ECO:0000256" key="7">
    <source>
        <dbReference type="ARBA" id="ARBA00023033"/>
    </source>
</evidence>
<feature type="binding site" description="axial binding residue" evidence="8">
    <location>
        <position position="487"/>
    </location>
    <ligand>
        <name>heme</name>
        <dbReference type="ChEBI" id="CHEBI:30413"/>
    </ligand>
    <ligandPart>
        <name>Fe</name>
        <dbReference type="ChEBI" id="CHEBI:18248"/>
    </ligandPart>
</feature>
<evidence type="ECO:0000256" key="9">
    <source>
        <dbReference type="RuleBase" id="RU000461"/>
    </source>
</evidence>
<name>A0A8F8N4X2_ANOGL</name>
<dbReference type="GO" id="GO:0005506">
    <property type="term" value="F:iron ion binding"/>
    <property type="evidence" value="ECO:0007669"/>
    <property type="project" value="InterPro"/>
</dbReference>
<evidence type="ECO:0000256" key="3">
    <source>
        <dbReference type="ARBA" id="ARBA00022617"/>
    </source>
</evidence>
<evidence type="ECO:0000256" key="2">
    <source>
        <dbReference type="ARBA" id="ARBA00010617"/>
    </source>
</evidence>
<evidence type="ECO:0000313" key="10">
    <source>
        <dbReference type="EMBL" id="QYA71984.1"/>
    </source>
</evidence>
<sequence length="538" mass="61974">MFKEFTKLRTFDVKFISTNYAKRNSEAAGITKKSDYYKNLGDAEENIDGKPREWNDALPYESIPGPKPLPLIGNIFRFLPFIGEYYNLPIREMYESFKTKYGNVVSLTGVGRPPIIFLFDVQDMEKHLRGAGAFPIRRGLGSLTHYRTVTRKDVFKDVPGLMSVQGIEWFKIRSVVNPVLMQPKAAQQYIGSMDKVANELIENIRFFSKQNENSEMPEDFQNELYKWALESIGFLTLNKHLGCLDLNAPKDSEPQKLIWSVNQMFLLMHNLEIMPATWKYIETPSWKRLVTVLDYVTETLSRNIEETLNKTIPEDVPDEQLNILQRLSKLDKRIAFSMVIDLFISGIDSSGKTIAAALYLLAKNPDKQKYLREEVYNNLPDKNSPITKEILNNSPYLKAVIKETTRIAPVFPGSSRTTIKDSVLGGYRIPKGTEVISMHIISSNSEHFKDHEKFIPERWLRTEDSDYSYKNVHPFAYQPFGFGPRSCIGKRFANLELEIGISKIIRNFELSWAHDDMVFSGNFLYGVERPLKIRVKEL</sequence>
<evidence type="ECO:0000256" key="5">
    <source>
        <dbReference type="ARBA" id="ARBA00023002"/>
    </source>
</evidence>
<dbReference type="InterPro" id="IPR036396">
    <property type="entry name" value="Cyt_P450_sf"/>
</dbReference>
<dbReference type="InterPro" id="IPR002401">
    <property type="entry name" value="Cyt_P450_E_grp-I"/>
</dbReference>
<keyword evidence="7 9" id="KW-0503">Monooxygenase</keyword>
<organism evidence="10">
    <name type="scientific">Anoplophora glabripennis</name>
    <name type="common">Asian longhorn beetle</name>
    <name type="synonym">Anoplophora nobilis</name>
    <dbReference type="NCBI Taxonomy" id="217634"/>
    <lineage>
        <taxon>Eukaryota</taxon>
        <taxon>Metazoa</taxon>
        <taxon>Ecdysozoa</taxon>
        <taxon>Arthropoda</taxon>
        <taxon>Hexapoda</taxon>
        <taxon>Insecta</taxon>
        <taxon>Pterygota</taxon>
        <taxon>Neoptera</taxon>
        <taxon>Endopterygota</taxon>
        <taxon>Coleoptera</taxon>
        <taxon>Polyphaga</taxon>
        <taxon>Cucujiformia</taxon>
        <taxon>Chrysomeloidea</taxon>
        <taxon>Cerambycidae</taxon>
        <taxon>Lamiinae</taxon>
        <taxon>Lamiini</taxon>
        <taxon>Anoplophora</taxon>
    </lineage>
</organism>
<dbReference type="PANTHER" id="PTHR24279">
    <property type="entry name" value="CYTOCHROME P450"/>
    <property type="match status" value="1"/>
</dbReference>
<dbReference type="EMBL" id="MW809356">
    <property type="protein sequence ID" value="QYA71984.1"/>
    <property type="molecule type" value="mRNA"/>
</dbReference>
<dbReference type="PRINTS" id="PR00385">
    <property type="entry name" value="P450"/>
</dbReference>
<dbReference type="GO" id="GO:0020037">
    <property type="term" value="F:heme binding"/>
    <property type="evidence" value="ECO:0007669"/>
    <property type="project" value="InterPro"/>
</dbReference>
<reference evidence="10" key="1">
    <citation type="submission" date="2021-03" db="EMBL/GenBank/DDBJ databases">
        <authorList>
            <person name="Li R."/>
            <person name="Gong F."/>
            <person name="Pan H."/>
            <person name="Liang H."/>
            <person name="Miao H."/>
            <person name="Zhao Y."/>
            <person name="Duan L."/>
            <person name="Yang H."/>
            <person name="Wang L."/>
            <person name="Chen S."/>
            <person name="Zhu H."/>
        </authorList>
    </citation>
    <scope>NUCLEOTIDE SEQUENCE</scope>
    <source>
        <strain evidence="10">AglaCYP12T1</strain>
    </source>
</reference>
<dbReference type="GO" id="GO:0004497">
    <property type="term" value="F:monooxygenase activity"/>
    <property type="evidence" value="ECO:0007669"/>
    <property type="project" value="UniProtKB-KW"/>
</dbReference>
<evidence type="ECO:0000256" key="6">
    <source>
        <dbReference type="ARBA" id="ARBA00023004"/>
    </source>
</evidence>
<dbReference type="FunFam" id="1.10.630.10:FF:000006">
    <property type="entry name" value="Cytochrome P450 302a1, mitochondrial"/>
    <property type="match status" value="1"/>
</dbReference>
<dbReference type="InterPro" id="IPR001128">
    <property type="entry name" value="Cyt_P450"/>
</dbReference>
<comment type="similarity">
    <text evidence="2 9">Belongs to the cytochrome P450 family.</text>
</comment>
<dbReference type="Pfam" id="PF00067">
    <property type="entry name" value="p450"/>
    <property type="match status" value="1"/>
</dbReference>
<dbReference type="PANTHER" id="PTHR24279:SF120">
    <property type="entry name" value="CYTOCHROME P450"/>
    <property type="match status" value="1"/>
</dbReference>
<dbReference type="SUPFAM" id="SSF48264">
    <property type="entry name" value="Cytochrome P450"/>
    <property type="match status" value="1"/>
</dbReference>
<dbReference type="GO" id="GO:0016705">
    <property type="term" value="F:oxidoreductase activity, acting on paired donors, with incorporation or reduction of molecular oxygen"/>
    <property type="evidence" value="ECO:0007669"/>
    <property type="project" value="InterPro"/>
</dbReference>
<dbReference type="PRINTS" id="PR00463">
    <property type="entry name" value="EP450I"/>
</dbReference>